<dbReference type="RefSeq" id="WP_377350247.1">
    <property type="nucleotide sequence ID" value="NZ_JBHLTP010000013.1"/>
</dbReference>
<reference evidence="6 7" key="1">
    <citation type="submission" date="2024-09" db="EMBL/GenBank/DDBJ databases">
        <authorList>
            <person name="Sun Q."/>
            <person name="Mori K."/>
        </authorList>
    </citation>
    <scope>NUCLEOTIDE SEQUENCE [LARGE SCALE GENOMIC DNA]</scope>
    <source>
        <strain evidence="6 7">NCAIM B.02529</strain>
    </source>
</reference>
<dbReference type="PROSITE" id="PS50111">
    <property type="entry name" value="CHEMOTAXIS_TRANSDUC_2"/>
    <property type="match status" value="1"/>
</dbReference>
<evidence type="ECO:0000256" key="2">
    <source>
        <dbReference type="ARBA" id="ARBA00029447"/>
    </source>
</evidence>
<dbReference type="InterPro" id="IPR004089">
    <property type="entry name" value="MCPsignal_dom"/>
</dbReference>
<evidence type="ECO:0000256" key="4">
    <source>
        <dbReference type="SAM" id="Coils"/>
    </source>
</evidence>
<dbReference type="PANTHER" id="PTHR32089">
    <property type="entry name" value="METHYL-ACCEPTING CHEMOTAXIS PROTEIN MCPB"/>
    <property type="match status" value="1"/>
</dbReference>
<evidence type="ECO:0000259" key="5">
    <source>
        <dbReference type="PROSITE" id="PS50111"/>
    </source>
</evidence>
<dbReference type="Gene3D" id="1.10.287.950">
    <property type="entry name" value="Methyl-accepting chemotaxis protein"/>
    <property type="match status" value="1"/>
</dbReference>
<keyword evidence="4" id="KW-0175">Coiled coil</keyword>
<dbReference type="SMART" id="SM00283">
    <property type="entry name" value="MA"/>
    <property type="match status" value="1"/>
</dbReference>
<dbReference type="InterPro" id="IPR012292">
    <property type="entry name" value="Globin/Proto"/>
</dbReference>
<dbReference type="Pfam" id="PF00015">
    <property type="entry name" value="MCPsignal"/>
    <property type="match status" value="1"/>
</dbReference>
<feature type="coiled-coil region" evidence="4">
    <location>
        <begin position="258"/>
        <end position="298"/>
    </location>
</feature>
<evidence type="ECO:0000256" key="1">
    <source>
        <dbReference type="ARBA" id="ARBA00023224"/>
    </source>
</evidence>
<name>A0ABV6LS63_9BACI</name>
<proteinExistence type="inferred from homology"/>
<evidence type="ECO:0000256" key="3">
    <source>
        <dbReference type="PROSITE-ProRule" id="PRU00284"/>
    </source>
</evidence>
<dbReference type="InterPro" id="IPR009050">
    <property type="entry name" value="Globin-like_sf"/>
</dbReference>
<dbReference type="Pfam" id="PF11563">
    <property type="entry name" value="Protoglobin"/>
    <property type="match status" value="1"/>
</dbReference>
<dbReference type="InterPro" id="IPR004090">
    <property type="entry name" value="Chemotax_Me-accpt_rcpt"/>
</dbReference>
<comment type="caution">
    <text evidence="6">The sequence shown here is derived from an EMBL/GenBank/DDBJ whole genome shotgun (WGS) entry which is preliminary data.</text>
</comment>
<evidence type="ECO:0000313" key="7">
    <source>
        <dbReference type="Proteomes" id="UP001589836"/>
    </source>
</evidence>
<comment type="similarity">
    <text evidence="2">Belongs to the methyl-accepting chemotaxis (MCP) protein family.</text>
</comment>
<dbReference type="PANTHER" id="PTHR32089:SF112">
    <property type="entry name" value="LYSOZYME-LIKE PROTEIN-RELATED"/>
    <property type="match status" value="1"/>
</dbReference>
<dbReference type="CDD" id="cd01068">
    <property type="entry name" value="globin_sensor"/>
    <property type="match status" value="1"/>
</dbReference>
<dbReference type="SUPFAM" id="SSF46458">
    <property type="entry name" value="Globin-like"/>
    <property type="match status" value="1"/>
</dbReference>
<keyword evidence="1 3" id="KW-0807">Transducer</keyword>
<evidence type="ECO:0000313" key="6">
    <source>
        <dbReference type="EMBL" id="MFC0525233.1"/>
    </source>
</evidence>
<dbReference type="Gene3D" id="1.10.490.10">
    <property type="entry name" value="Globins"/>
    <property type="match status" value="1"/>
</dbReference>
<keyword evidence="7" id="KW-1185">Reference proteome</keyword>
<dbReference type="SUPFAM" id="SSF58104">
    <property type="entry name" value="Methyl-accepting chemotaxis protein (MCP) signaling domain"/>
    <property type="match status" value="1"/>
</dbReference>
<feature type="domain" description="Methyl-accepting transducer" evidence="5">
    <location>
        <begin position="183"/>
        <end position="431"/>
    </location>
</feature>
<gene>
    <name evidence="6" type="ORF">ACFFGV_16750</name>
</gene>
<dbReference type="EMBL" id="JBHLTP010000013">
    <property type="protein sequence ID" value="MFC0525233.1"/>
    <property type="molecule type" value="Genomic_DNA"/>
</dbReference>
<dbReference type="InterPro" id="IPR039379">
    <property type="entry name" value="Protoglobin_sensor_dom"/>
</dbReference>
<dbReference type="PRINTS" id="PR00260">
    <property type="entry name" value="CHEMTRNSDUCR"/>
</dbReference>
<dbReference type="Proteomes" id="UP001589836">
    <property type="component" value="Unassembled WGS sequence"/>
</dbReference>
<sequence length="431" mass="49405">MNLFTKKTRQPRFEATVSYQGGEYLQTPDAQLNKRITYMHFTKEHVARLQEVKPVVMEMTSELLDNVLEHLYKHPDLQQIAHAHTSHKRLKMVFQQYFDSIFSGHINEAYIEMRKRIGRTHNGVELPIAWFIATYSALSSLLIPKIVEMYQDEPASMSETLVAVQHILNIDSQLVVDYYLQVRMQELQQSGEENDILRQELISISQEVASSVQQTDSSMDETVKKTERILHDTEQTEKSSKNVKALTNQNDTKVQEMLESFQQVIHQFQNSMETMEKLERLSKEITSITNNIEDISDQTNLLALNASIEAARAGESGKGFAVVADEVRKLAERSKQMSSQINTITEESNNSIQQLLASMHNMNESTIRSQSDMKQVTNGLTTVRMEMDQYIEMFSRNKGDLDVIVDAFRDINRTTDNLSALSQELLGKAER</sequence>
<accession>A0ABV6LS63</accession>
<dbReference type="InterPro" id="IPR044398">
    <property type="entry name" value="Globin-sensor_dom"/>
</dbReference>
<organism evidence="6 7">
    <name type="scientific">Pontibacillus salicampi</name>
    <dbReference type="NCBI Taxonomy" id="1449801"/>
    <lineage>
        <taxon>Bacteria</taxon>
        <taxon>Bacillati</taxon>
        <taxon>Bacillota</taxon>
        <taxon>Bacilli</taxon>
        <taxon>Bacillales</taxon>
        <taxon>Bacillaceae</taxon>
        <taxon>Pontibacillus</taxon>
    </lineage>
</organism>
<protein>
    <submittedName>
        <fullName evidence="6">Methyl-accepting chemotaxis protein</fullName>
    </submittedName>
</protein>